<evidence type="ECO:0000313" key="1">
    <source>
        <dbReference type="EMBL" id="MCU6724947.1"/>
    </source>
</evidence>
<accession>A0ABT2SKD4</accession>
<comment type="caution">
    <text evidence="1">The sequence shown here is derived from an EMBL/GenBank/DDBJ whole genome shotgun (WGS) entry which is preliminary data.</text>
</comment>
<protein>
    <submittedName>
        <fullName evidence="1">Uncharacterized protein</fullName>
    </submittedName>
</protein>
<gene>
    <name evidence="1" type="ORF">OCV47_06205</name>
</gene>
<dbReference type="EMBL" id="JAOQKE010000004">
    <property type="protein sequence ID" value="MCU6724947.1"/>
    <property type="molecule type" value="Genomic_DNA"/>
</dbReference>
<evidence type="ECO:0000313" key="2">
    <source>
        <dbReference type="Proteomes" id="UP001652338"/>
    </source>
</evidence>
<dbReference type="RefSeq" id="WP_262654351.1">
    <property type="nucleotide sequence ID" value="NZ_JAOQKE010000004.1"/>
</dbReference>
<sequence>MKGQSVQDSIVEEQILDESETVDPIQTYAEENIEETQSDFLYIVLDDGTAEITGYQGDEKGDLIIPTCEHSRNNGRLVVVAKKISE</sequence>
<reference evidence="1 2" key="1">
    <citation type="journal article" date="2021" name="ISME Commun">
        <title>Automated analysis of genomic sequences facilitates high-throughput and comprehensive description of bacteria.</title>
        <authorList>
            <person name="Hitch T.C.A."/>
        </authorList>
    </citation>
    <scope>NUCLEOTIDE SEQUENCE [LARGE SCALE GENOMIC DNA]</scope>
    <source>
        <strain evidence="1 2">Sanger_29</strain>
    </source>
</reference>
<dbReference type="Proteomes" id="UP001652338">
    <property type="component" value="Unassembled WGS sequence"/>
</dbReference>
<proteinExistence type="predicted"/>
<name>A0ABT2SKD4_9FIRM</name>
<keyword evidence="2" id="KW-1185">Reference proteome</keyword>
<organism evidence="1 2">
    <name type="scientific">Muricoprocola aceti</name>
    <dbReference type="NCBI Taxonomy" id="2981772"/>
    <lineage>
        <taxon>Bacteria</taxon>
        <taxon>Bacillati</taxon>
        <taxon>Bacillota</taxon>
        <taxon>Clostridia</taxon>
        <taxon>Lachnospirales</taxon>
        <taxon>Lachnospiraceae</taxon>
        <taxon>Muricoprocola</taxon>
    </lineage>
</organism>